<proteinExistence type="predicted"/>
<feature type="signal peptide" evidence="2">
    <location>
        <begin position="1"/>
        <end position="29"/>
    </location>
</feature>
<evidence type="ECO:0000256" key="2">
    <source>
        <dbReference type="SAM" id="SignalP"/>
    </source>
</evidence>
<protein>
    <submittedName>
        <fullName evidence="3">Putative secreted protein</fullName>
    </submittedName>
</protein>
<reference evidence="3" key="1">
    <citation type="submission" date="2018-01" db="EMBL/GenBank/DDBJ databases">
        <title>An insight into the sialome of Amazonian anophelines.</title>
        <authorList>
            <person name="Ribeiro J.M."/>
            <person name="Scarpassa V."/>
            <person name="Calvo E."/>
        </authorList>
    </citation>
    <scope>NUCLEOTIDE SEQUENCE</scope>
</reference>
<dbReference type="AlphaFoldDB" id="A0A2M4D3C1"/>
<name>A0A2M4D3C1_ANODA</name>
<sequence>MRFNLLSFNFLSRLTGLMSTSAGSDPVSAGFVASEAAPDGANDTVGSDEPTTDGRVGAGRIGTATGAPGGRFEEASSREVQVDDSSIGLEMMGLAVEPGFIGGRAGAEEEDEELVSS</sequence>
<keyword evidence="2" id="KW-0732">Signal</keyword>
<evidence type="ECO:0000256" key="1">
    <source>
        <dbReference type="SAM" id="MobiDB-lite"/>
    </source>
</evidence>
<accession>A0A2M4D3C1</accession>
<dbReference type="EMBL" id="GGFL01007895">
    <property type="protein sequence ID" value="MBW72073.1"/>
    <property type="molecule type" value="Transcribed_RNA"/>
</dbReference>
<organism evidence="3">
    <name type="scientific">Anopheles darlingi</name>
    <name type="common">Mosquito</name>
    <dbReference type="NCBI Taxonomy" id="43151"/>
    <lineage>
        <taxon>Eukaryota</taxon>
        <taxon>Metazoa</taxon>
        <taxon>Ecdysozoa</taxon>
        <taxon>Arthropoda</taxon>
        <taxon>Hexapoda</taxon>
        <taxon>Insecta</taxon>
        <taxon>Pterygota</taxon>
        <taxon>Neoptera</taxon>
        <taxon>Endopterygota</taxon>
        <taxon>Diptera</taxon>
        <taxon>Nematocera</taxon>
        <taxon>Culicoidea</taxon>
        <taxon>Culicidae</taxon>
        <taxon>Anophelinae</taxon>
        <taxon>Anopheles</taxon>
    </lineage>
</organism>
<feature type="region of interest" description="Disordered" evidence="1">
    <location>
        <begin position="35"/>
        <end position="80"/>
    </location>
</feature>
<feature type="chain" id="PRO_5014766467" evidence="2">
    <location>
        <begin position="30"/>
        <end position="117"/>
    </location>
</feature>
<feature type="compositionally biased region" description="Basic and acidic residues" evidence="1">
    <location>
        <begin position="71"/>
        <end position="80"/>
    </location>
</feature>
<evidence type="ECO:0000313" key="3">
    <source>
        <dbReference type="EMBL" id="MBW72073.1"/>
    </source>
</evidence>